<feature type="transmembrane region" description="Helical" evidence="6">
    <location>
        <begin position="323"/>
        <end position="344"/>
    </location>
</feature>
<dbReference type="PANTHER" id="PTHR30250:SF11">
    <property type="entry name" value="O-ANTIGEN TRANSPORTER-RELATED"/>
    <property type="match status" value="1"/>
</dbReference>
<evidence type="ECO:0000256" key="3">
    <source>
        <dbReference type="ARBA" id="ARBA00022692"/>
    </source>
</evidence>
<dbReference type="RefSeq" id="WP_252816525.1">
    <property type="nucleotide sequence ID" value="NZ_JAMXQS010000002.1"/>
</dbReference>
<feature type="transmembrane region" description="Helical" evidence="6">
    <location>
        <begin position="237"/>
        <end position="259"/>
    </location>
</feature>
<feature type="transmembrane region" description="Helical" evidence="6">
    <location>
        <begin position="356"/>
        <end position="377"/>
    </location>
</feature>
<evidence type="ECO:0000313" key="7">
    <source>
        <dbReference type="EMBL" id="MCO6049112.1"/>
    </source>
</evidence>
<evidence type="ECO:0000256" key="5">
    <source>
        <dbReference type="ARBA" id="ARBA00023136"/>
    </source>
</evidence>
<sequence length="509" mass="53786">MSVSTGALEAAPTPERSRSHLHILKSTAVIGGSSLINILLSIVRTKAMAVLLGPSGVGLMGLFGAILDLAHTATEFGVQQSGVRQIAEAVGSGNETRIARTALVLRRVSLVLGVTGALVLLALSAPIASFSFDTPGHAAGVALLSLALFCRVVSAGQAALIQGLRRIGDLARISVLGGLASTVVGVPLVYVLGENGVALSILAMSIVSLLASWWFARKVSISPVRMRWSETSAETVALFRLGIVFMASGLLTTGAAYAIRLIVLQNGGIEAAGLFQSAWALGGLYAGFILQAMGTDFYPRLTAAAHDNEECNRLVNEQAHVSMLLAGPGLLGTLTLAPLIMLLFYSPSFVAAADLLRWICLGMMLRIVAWPMGYIVLAKGAGRIFFWTEVAATLVQVGLAWLLVPWLGPVGAGIAFFGLYVWHGILIYLLVRRLTGYRMSGENIRLGLIFLPAASLIFSAFHLLSLPMATVLGLLVTFAATLHALRQLLRQLPDTALPVPLRNLVAKLI</sequence>
<gene>
    <name evidence="7" type="ORF">NGM99_04835</name>
</gene>
<dbReference type="InterPro" id="IPR050833">
    <property type="entry name" value="Poly_Biosynth_Transport"/>
</dbReference>
<dbReference type="PANTHER" id="PTHR30250">
    <property type="entry name" value="PST FAMILY PREDICTED COLANIC ACID TRANSPORTER"/>
    <property type="match status" value="1"/>
</dbReference>
<feature type="transmembrane region" description="Helical" evidence="6">
    <location>
        <begin position="271"/>
        <end position="290"/>
    </location>
</feature>
<feature type="transmembrane region" description="Helical" evidence="6">
    <location>
        <begin position="197"/>
        <end position="216"/>
    </location>
</feature>
<dbReference type="Proteomes" id="UP001205906">
    <property type="component" value="Unassembled WGS sequence"/>
</dbReference>
<organism evidence="7 8">
    <name type="scientific">Mesorhizobium liriopis</name>
    <dbReference type="NCBI Taxonomy" id="2953882"/>
    <lineage>
        <taxon>Bacteria</taxon>
        <taxon>Pseudomonadati</taxon>
        <taxon>Pseudomonadota</taxon>
        <taxon>Alphaproteobacteria</taxon>
        <taxon>Hyphomicrobiales</taxon>
        <taxon>Phyllobacteriaceae</taxon>
        <taxon>Mesorhizobium</taxon>
    </lineage>
</organism>
<dbReference type="EMBL" id="JAMXQS010000002">
    <property type="protein sequence ID" value="MCO6049112.1"/>
    <property type="molecule type" value="Genomic_DNA"/>
</dbReference>
<keyword evidence="2" id="KW-1003">Cell membrane</keyword>
<feature type="transmembrane region" description="Helical" evidence="6">
    <location>
        <begin position="173"/>
        <end position="191"/>
    </location>
</feature>
<keyword evidence="3 6" id="KW-0812">Transmembrane</keyword>
<evidence type="ECO:0000313" key="8">
    <source>
        <dbReference type="Proteomes" id="UP001205906"/>
    </source>
</evidence>
<feature type="transmembrane region" description="Helical" evidence="6">
    <location>
        <begin position="138"/>
        <end position="161"/>
    </location>
</feature>
<feature type="transmembrane region" description="Helical" evidence="6">
    <location>
        <begin position="49"/>
        <end position="70"/>
    </location>
</feature>
<comment type="subcellular location">
    <subcellularLocation>
        <location evidence="1">Cell membrane</location>
        <topology evidence="1">Multi-pass membrane protein</topology>
    </subcellularLocation>
</comment>
<reference evidence="7 8" key="1">
    <citation type="submission" date="2022-06" db="EMBL/GenBank/DDBJ databases">
        <title>Mesorhizobium sp. strain RP14 Genome sequencing and assembly.</title>
        <authorList>
            <person name="Kim I."/>
        </authorList>
    </citation>
    <scope>NUCLEOTIDE SEQUENCE [LARGE SCALE GENOMIC DNA]</scope>
    <source>
        <strain evidence="8">RP14(2022)</strain>
    </source>
</reference>
<dbReference type="InterPro" id="IPR044550">
    <property type="entry name" value="WzxE"/>
</dbReference>
<dbReference type="Pfam" id="PF13440">
    <property type="entry name" value="Polysacc_synt_3"/>
    <property type="match status" value="1"/>
</dbReference>
<protein>
    <submittedName>
        <fullName evidence="7">O-antigen translocase</fullName>
    </submittedName>
</protein>
<proteinExistence type="predicted"/>
<feature type="transmembrane region" description="Helical" evidence="6">
    <location>
        <begin position="23"/>
        <end position="43"/>
    </location>
</feature>
<feature type="transmembrane region" description="Helical" evidence="6">
    <location>
        <begin position="384"/>
        <end position="404"/>
    </location>
</feature>
<evidence type="ECO:0000256" key="1">
    <source>
        <dbReference type="ARBA" id="ARBA00004651"/>
    </source>
</evidence>
<accession>A0ABT1C2Q0</accession>
<evidence type="ECO:0000256" key="4">
    <source>
        <dbReference type="ARBA" id="ARBA00022989"/>
    </source>
</evidence>
<feature type="transmembrane region" description="Helical" evidence="6">
    <location>
        <begin position="443"/>
        <end position="461"/>
    </location>
</feature>
<evidence type="ECO:0000256" key="2">
    <source>
        <dbReference type="ARBA" id="ARBA00022475"/>
    </source>
</evidence>
<keyword evidence="4 6" id="KW-1133">Transmembrane helix</keyword>
<name>A0ABT1C2Q0_9HYPH</name>
<dbReference type="CDD" id="cd13125">
    <property type="entry name" value="MATE_like_10"/>
    <property type="match status" value="1"/>
</dbReference>
<evidence type="ECO:0000256" key="6">
    <source>
        <dbReference type="SAM" id="Phobius"/>
    </source>
</evidence>
<keyword evidence="5 6" id="KW-0472">Membrane</keyword>
<keyword evidence="8" id="KW-1185">Reference proteome</keyword>
<feature type="transmembrane region" description="Helical" evidence="6">
    <location>
        <begin position="410"/>
        <end position="431"/>
    </location>
</feature>
<comment type="caution">
    <text evidence="7">The sequence shown here is derived from an EMBL/GenBank/DDBJ whole genome shotgun (WGS) entry which is preliminary data.</text>
</comment>
<feature type="transmembrane region" description="Helical" evidence="6">
    <location>
        <begin position="110"/>
        <end position="132"/>
    </location>
</feature>